<accession>A0A1G2UQ09</accession>
<protein>
    <recommendedName>
        <fullName evidence="3">Aspartyl/glutamyl-tRNA(Asn/Gln) amidotransferase subunit C</fullName>
    </recommendedName>
</protein>
<comment type="caution">
    <text evidence="1">The sequence shown here is derived from an EMBL/GenBank/DDBJ whole genome shotgun (WGS) entry which is preliminary data.</text>
</comment>
<name>A0A1G2UQ09_9BACT</name>
<evidence type="ECO:0008006" key="3">
    <source>
        <dbReference type="Google" id="ProtNLM"/>
    </source>
</evidence>
<dbReference type="Pfam" id="PF02686">
    <property type="entry name" value="GatC"/>
    <property type="match status" value="1"/>
</dbReference>
<dbReference type="Gene3D" id="1.10.20.60">
    <property type="entry name" value="Glu-tRNAGln amidotransferase C subunit, N-terminal domain"/>
    <property type="match status" value="1"/>
</dbReference>
<sequence>MNREEVLKLAKLARIDLENGEAESLSGEFDAILGYVGEVKEVSSSPRKDLGESLGLSSGTVLNVMREDINPHQSGLYTEKILKQAPAREGNYLKVKKIL</sequence>
<evidence type="ECO:0000313" key="2">
    <source>
        <dbReference type="Proteomes" id="UP000177202"/>
    </source>
</evidence>
<organism evidence="1 2">
    <name type="scientific">Candidatus Zambryskibacteria bacterium RIFCSPLOWO2_02_FULL_44_12b</name>
    <dbReference type="NCBI Taxonomy" id="1802772"/>
    <lineage>
        <taxon>Bacteria</taxon>
        <taxon>Candidatus Zambryskiibacteriota</taxon>
    </lineage>
</organism>
<dbReference type="Proteomes" id="UP000177202">
    <property type="component" value="Unassembled WGS sequence"/>
</dbReference>
<dbReference type="AlphaFoldDB" id="A0A1G2UQ09"/>
<proteinExistence type="predicted"/>
<evidence type="ECO:0000313" key="1">
    <source>
        <dbReference type="EMBL" id="OHB11479.1"/>
    </source>
</evidence>
<dbReference type="InterPro" id="IPR036113">
    <property type="entry name" value="Asp/Glu-ADT_sf_sub_c"/>
</dbReference>
<dbReference type="EMBL" id="MHWP01000002">
    <property type="protein sequence ID" value="OHB11479.1"/>
    <property type="molecule type" value="Genomic_DNA"/>
</dbReference>
<dbReference type="GO" id="GO:0006450">
    <property type="term" value="P:regulation of translational fidelity"/>
    <property type="evidence" value="ECO:0007669"/>
    <property type="project" value="InterPro"/>
</dbReference>
<dbReference type="SUPFAM" id="SSF141000">
    <property type="entry name" value="Glu-tRNAGln amidotransferase C subunit"/>
    <property type="match status" value="1"/>
</dbReference>
<reference evidence="1 2" key="1">
    <citation type="journal article" date="2016" name="Nat. Commun.">
        <title>Thousands of microbial genomes shed light on interconnected biogeochemical processes in an aquifer system.</title>
        <authorList>
            <person name="Anantharaman K."/>
            <person name="Brown C.T."/>
            <person name="Hug L.A."/>
            <person name="Sharon I."/>
            <person name="Castelle C.J."/>
            <person name="Probst A.J."/>
            <person name="Thomas B.C."/>
            <person name="Singh A."/>
            <person name="Wilkins M.J."/>
            <person name="Karaoz U."/>
            <person name="Brodie E.L."/>
            <person name="Williams K.H."/>
            <person name="Hubbard S.S."/>
            <person name="Banfield J.F."/>
        </authorList>
    </citation>
    <scope>NUCLEOTIDE SEQUENCE [LARGE SCALE GENOMIC DNA]</scope>
</reference>
<gene>
    <name evidence="1" type="ORF">A3H60_02470</name>
</gene>
<dbReference type="InterPro" id="IPR003837">
    <property type="entry name" value="GatC"/>
</dbReference>
<dbReference type="STRING" id="1802772.A3H60_02470"/>